<protein>
    <recommendedName>
        <fullName evidence="6">Right handed beta helix domain-containing protein</fullName>
    </recommendedName>
</protein>
<feature type="transmembrane region" description="Helical" evidence="2">
    <location>
        <begin position="410"/>
        <end position="428"/>
    </location>
</feature>
<evidence type="ECO:0000256" key="2">
    <source>
        <dbReference type="SAM" id="Phobius"/>
    </source>
</evidence>
<evidence type="ECO:0000256" key="3">
    <source>
        <dbReference type="SAM" id="SignalP"/>
    </source>
</evidence>
<keyword evidence="2" id="KW-0472">Membrane</keyword>
<comment type="caution">
    <text evidence="4">The sequence shown here is derived from an EMBL/GenBank/DDBJ whole genome shotgun (WGS) entry which is preliminary data.</text>
</comment>
<evidence type="ECO:0008006" key="6">
    <source>
        <dbReference type="Google" id="ProtNLM"/>
    </source>
</evidence>
<evidence type="ECO:0000313" key="5">
    <source>
        <dbReference type="Proteomes" id="UP000179807"/>
    </source>
</evidence>
<feature type="signal peptide" evidence="3">
    <location>
        <begin position="1"/>
        <end position="25"/>
    </location>
</feature>
<dbReference type="GeneID" id="94846661"/>
<feature type="compositionally biased region" description="Basic and acidic residues" evidence="1">
    <location>
        <begin position="353"/>
        <end position="368"/>
    </location>
</feature>
<dbReference type="VEuPathDB" id="TrichDB:TRFO_38289"/>
<evidence type="ECO:0000256" key="1">
    <source>
        <dbReference type="SAM" id="MobiDB-lite"/>
    </source>
</evidence>
<keyword evidence="2" id="KW-0812">Transmembrane</keyword>
<keyword evidence="2" id="KW-1133">Transmembrane helix</keyword>
<name>A0A1J4JD54_9EUKA</name>
<feature type="compositionally biased region" description="Polar residues" evidence="1">
    <location>
        <begin position="380"/>
        <end position="391"/>
    </location>
</feature>
<proteinExistence type="predicted"/>
<reference evidence="4" key="1">
    <citation type="submission" date="2016-10" db="EMBL/GenBank/DDBJ databases">
        <authorList>
            <person name="Benchimol M."/>
            <person name="Almeida L.G."/>
            <person name="Vasconcelos A.T."/>
            <person name="Perreira-Neves A."/>
            <person name="Rosa I.A."/>
            <person name="Tasca T."/>
            <person name="Bogo M.R."/>
            <person name="de Souza W."/>
        </authorList>
    </citation>
    <scope>NUCLEOTIDE SEQUENCE [LARGE SCALE GENOMIC DNA]</scope>
    <source>
        <strain evidence="4">K</strain>
    </source>
</reference>
<dbReference type="RefSeq" id="XP_068348740.1">
    <property type="nucleotide sequence ID" value="XM_068511957.1"/>
</dbReference>
<sequence>MNTTYLTLKIFLCIMNTPLISPTLSERSCGYVFKNTYFSKFANPLFQGNFHGSLNIQNTIFKHNIVSSIIINRENINNVFHQNSITHMFQENSNVSIKHSTFINCRSNLISDGGAIMLEWCITNISFTGFINNHAINSGGAINTCLCNKINLSHVGFNLNSAGYSTGAFLCFLSFDVSINDVNSSSDSSPRRSASLSFLSCDTISIQKVIFYNGSSEEGSSLNCDSGYSIINFCRFTSKNTKHAIIGQVIASGKIISSFFHDTSLLNNPIIWESEGIVFIDNCHFRYNRQQVFGFRGSNPINILNNNAFNDNFEIIEPAKIRTIEPPKPTTAPTPSKLMHKVRPTKTQVVSADPKKMLPEKKDKDKENSYPTASLKPKQTKNILPTPTSTLKIPYNPVKKGPRKIININFSYQNMIIGTLIFMIFFLISRLRHKERQPGTAEETFQKFGSKNHGMNGLLDY</sequence>
<accession>A0A1J4JD54</accession>
<feature type="region of interest" description="Disordered" evidence="1">
    <location>
        <begin position="324"/>
        <end position="395"/>
    </location>
</feature>
<dbReference type="Proteomes" id="UP000179807">
    <property type="component" value="Unassembled WGS sequence"/>
</dbReference>
<organism evidence="4 5">
    <name type="scientific">Tritrichomonas foetus</name>
    <dbReference type="NCBI Taxonomy" id="1144522"/>
    <lineage>
        <taxon>Eukaryota</taxon>
        <taxon>Metamonada</taxon>
        <taxon>Parabasalia</taxon>
        <taxon>Tritrichomonadida</taxon>
        <taxon>Tritrichomonadidae</taxon>
        <taxon>Tritrichomonas</taxon>
    </lineage>
</organism>
<evidence type="ECO:0000313" key="4">
    <source>
        <dbReference type="EMBL" id="OHS95603.1"/>
    </source>
</evidence>
<dbReference type="AlphaFoldDB" id="A0A1J4JD54"/>
<dbReference type="EMBL" id="MLAK01001235">
    <property type="protein sequence ID" value="OHS95603.1"/>
    <property type="molecule type" value="Genomic_DNA"/>
</dbReference>
<feature type="chain" id="PRO_5012904702" description="Right handed beta helix domain-containing protein" evidence="3">
    <location>
        <begin position="26"/>
        <end position="461"/>
    </location>
</feature>
<keyword evidence="5" id="KW-1185">Reference proteome</keyword>
<keyword evidence="3" id="KW-0732">Signal</keyword>
<gene>
    <name evidence="4" type="ORF">TRFO_38289</name>
</gene>